<dbReference type="InterPro" id="IPR055414">
    <property type="entry name" value="LRR_R13L4/SHOC2-like"/>
</dbReference>
<organism evidence="3 4">
    <name type="scientific">Quercus suber</name>
    <name type="common">Cork oak</name>
    <dbReference type="NCBI Taxonomy" id="58331"/>
    <lineage>
        <taxon>Eukaryota</taxon>
        <taxon>Viridiplantae</taxon>
        <taxon>Streptophyta</taxon>
        <taxon>Embryophyta</taxon>
        <taxon>Tracheophyta</taxon>
        <taxon>Spermatophyta</taxon>
        <taxon>Magnoliopsida</taxon>
        <taxon>eudicotyledons</taxon>
        <taxon>Gunneridae</taxon>
        <taxon>Pentapetalae</taxon>
        <taxon>rosids</taxon>
        <taxon>fabids</taxon>
        <taxon>Fagales</taxon>
        <taxon>Fagaceae</taxon>
        <taxon>Quercus</taxon>
    </lineage>
</organism>
<dbReference type="SUPFAM" id="SSF52058">
    <property type="entry name" value="L domain-like"/>
    <property type="match status" value="1"/>
</dbReference>
<keyword evidence="1" id="KW-0677">Repeat</keyword>
<dbReference type="InterPro" id="IPR032675">
    <property type="entry name" value="LRR_dom_sf"/>
</dbReference>
<feature type="domain" description="Disease resistance R13L4/SHOC-2-like LRR" evidence="2">
    <location>
        <begin position="57"/>
        <end position="212"/>
    </location>
</feature>
<dbReference type="PANTHER" id="PTHR47186">
    <property type="entry name" value="LEUCINE-RICH REPEAT-CONTAINING PROTEIN 57"/>
    <property type="match status" value="1"/>
</dbReference>
<proteinExistence type="predicted"/>
<comment type="caution">
    <text evidence="3">The sequence shown here is derived from an EMBL/GenBank/DDBJ whole genome shotgun (WGS) entry which is preliminary data.</text>
</comment>
<dbReference type="Pfam" id="PF23598">
    <property type="entry name" value="LRR_14"/>
    <property type="match status" value="1"/>
</dbReference>
<evidence type="ECO:0000256" key="1">
    <source>
        <dbReference type="ARBA" id="ARBA00022737"/>
    </source>
</evidence>
<gene>
    <name evidence="3" type="primary">R1B-8_1</name>
    <name evidence="3" type="ORF">CFP56_022734</name>
</gene>
<evidence type="ECO:0000259" key="2">
    <source>
        <dbReference type="Pfam" id="PF23598"/>
    </source>
</evidence>
<reference evidence="3 4" key="1">
    <citation type="journal article" date="2018" name="Sci. Data">
        <title>The draft genome sequence of cork oak.</title>
        <authorList>
            <person name="Ramos A.M."/>
            <person name="Usie A."/>
            <person name="Barbosa P."/>
            <person name="Barros P.M."/>
            <person name="Capote T."/>
            <person name="Chaves I."/>
            <person name="Simoes F."/>
            <person name="Abreu I."/>
            <person name="Carrasquinho I."/>
            <person name="Faro C."/>
            <person name="Guimaraes J.B."/>
            <person name="Mendonca D."/>
            <person name="Nobrega F."/>
            <person name="Rodrigues L."/>
            <person name="Saibo N.J.M."/>
            <person name="Varela M.C."/>
            <person name="Egas C."/>
            <person name="Matos J."/>
            <person name="Miguel C.M."/>
            <person name="Oliveira M.M."/>
            <person name="Ricardo C.P."/>
            <person name="Goncalves S."/>
        </authorList>
    </citation>
    <scope>NUCLEOTIDE SEQUENCE [LARGE SCALE GENOMIC DNA]</scope>
    <source>
        <strain evidence="4">cv. HL8</strain>
    </source>
</reference>
<sequence length="359" mass="40612">MSKRRRISIHFANHPYISSNSCEPSSNRSVIGFGGVVGVESPLDKGYDLKWLCENNKLVRVVELSNMDICCLIPKEIENLDLLRYLSISSGARHVIPADSICNLWNLETLDMRNSKIECLPKGIWKLQKLRHFYLDGPTSLPITDNEVALPNLQVLTGIALNHNTESLLAKARFPNLRKLGLYSSREVESGLLSSIHPLRHLQTLKICKYLNLSNPSFFQLILTKITLLDVLVVSVSIWTVLGSLTNLRILKVVGCANVKLDCNESSFCQLEVFKMVKVTDMIWNMKKGAMPRLQHLVIERCNFFVIPLDELCCLSAMRDLEVLHPDPKLADMLQQLQMRDGCKLQVNPPLESRPIPNN</sequence>
<accession>A0AAW0KAG2</accession>
<keyword evidence="4" id="KW-1185">Reference proteome</keyword>
<dbReference type="Proteomes" id="UP000237347">
    <property type="component" value="Unassembled WGS sequence"/>
</dbReference>
<name>A0AAW0KAG2_QUESU</name>
<dbReference type="Gene3D" id="3.80.10.10">
    <property type="entry name" value="Ribonuclease Inhibitor"/>
    <property type="match status" value="1"/>
</dbReference>
<protein>
    <submittedName>
        <fullName evidence="3">Late blight resistance protein like protein r1b-8</fullName>
    </submittedName>
</protein>
<dbReference type="EMBL" id="PKMF04000356">
    <property type="protein sequence ID" value="KAK7836314.1"/>
    <property type="molecule type" value="Genomic_DNA"/>
</dbReference>
<dbReference type="AlphaFoldDB" id="A0AAW0KAG2"/>
<dbReference type="PANTHER" id="PTHR47186:SF3">
    <property type="entry name" value="OS09G0267800 PROTEIN"/>
    <property type="match status" value="1"/>
</dbReference>
<dbReference type="Gramene" id="rna-CFP56_41905">
    <property type="protein sequence ID" value="cds-POF01888.1"/>
    <property type="gene ID" value="gene-CFP56_41905"/>
</dbReference>
<evidence type="ECO:0000313" key="3">
    <source>
        <dbReference type="EMBL" id="KAK7836314.1"/>
    </source>
</evidence>
<evidence type="ECO:0000313" key="4">
    <source>
        <dbReference type="Proteomes" id="UP000237347"/>
    </source>
</evidence>